<dbReference type="InterPro" id="IPR002347">
    <property type="entry name" value="SDR_fam"/>
</dbReference>
<evidence type="ECO:0000313" key="3">
    <source>
        <dbReference type="EMBL" id="SHK00531.1"/>
    </source>
</evidence>
<dbReference type="PRINTS" id="PR00080">
    <property type="entry name" value="SDRFAMILY"/>
</dbReference>
<evidence type="ECO:0000256" key="1">
    <source>
        <dbReference type="ARBA" id="ARBA00006484"/>
    </source>
</evidence>
<dbReference type="SUPFAM" id="SSF51735">
    <property type="entry name" value="NAD(P)-binding Rossmann-fold domains"/>
    <property type="match status" value="1"/>
</dbReference>
<proteinExistence type="inferred from homology"/>
<name>A0A1M6NY11_9FLAO</name>
<keyword evidence="4" id="KW-1185">Reference proteome</keyword>
<dbReference type="FunFam" id="3.40.50.720:FF:000173">
    <property type="entry name" value="3-oxoacyl-[acyl-carrier protein] reductase"/>
    <property type="match status" value="1"/>
</dbReference>
<dbReference type="GO" id="GO:0048038">
    <property type="term" value="F:quinone binding"/>
    <property type="evidence" value="ECO:0007669"/>
    <property type="project" value="TreeGrafter"/>
</dbReference>
<comment type="similarity">
    <text evidence="1">Belongs to the short-chain dehydrogenases/reductases (SDR) family.</text>
</comment>
<dbReference type="OrthoDB" id="9794387at2"/>
<dbReference type="PROSITE" id="PS00061">
    <property type="entry name" value="ADH_SHORT"/>
    <property type="match status" value="1"/>
</dbReference>
<evidence type="ECO:0000256" key="2">
    <source>
        <dbReference type="ARBA" id="ARBA00023002"/>
    </source>
</evidence>
<dbReference type="RefSeq" id="WP_072995755.1">
    <property type="nucleotide sequence ID" value="NZ_FQYU01000016.1"/>
</dbReference>
<organism evidence="3 4">
    <name type="scientific">Pseudozobellia thermophila</name>
    <dbReference type="NCBI Taxonomy" id="192903"/>
    <lineage>
        <taxon>Bacteria</taxon>
        <taxon>Pseudomonadati</taxon>
        <taxon>Bacteroidota</taxon>
        <taxon>Flavobacteriia</taxon>
        <taxon>Flavobacteriales</taxon>
        <taxon>Flavobacteriaceae</taxon>
        <taxon>Pseudozobellia</taxon>
    </lineage>
</organism>
<dbReference type="InterPro" id="IPR036291">
    <property type="entry name" value="NAD(P)-bd_dom_sf"/>
</dbReference>
<gene>
    <name evidence="3" type="ORF">SAMN04488513_11622</name>
</gene>
<sequence length="256" mass="27805">MSKNVLITGGSRGIGYGIAKALAEAGCNLAINGVRPEESVLDELKELRKFGKQVVYCRGDVSSESDRNLMVKEALHHFGELHVLVNNAGVAPNERVDLLEMKPVSYDRVMDINLRGPFFLTQKIANLMIASKQKDAAFEGCIVNISSVSASTASIMRGEYCISKAGMGMMTKLFAVRLGAYDLPVFEVRPGIIETDMTAAVLEKYQKDVEEGLTLQPRLGKPEDVGRAVRALVENKIPYATGQVILIDGGMSIPTL</sequence>
<dbReference type="GO" id="GO:0006633">
    <property type="term" value="P:fatty acid biosynthetic process"/>
    <property type="evidence" value="ECO:0007669"/>
    <property type="project" value="TreeGrafter"/>
</dbReference>
<dbReference type="PANTHER" id="PTHR42760">
    <property type="entry name" value="SHORT-CHAIN DEHYDROGENASES/REDUCTASES FAMILY MEMBER"/>
    <property type="match status" value="1"/>
</dbReference>
<dbReference type="AlphaFoldDB" id="A0A1M6NY11"/>
<protein>
    <submittedName>
        <fullName evidence="3">NAD(P)-dependent dehydrogenase, short-chain alcohol dehydrogenase family</fullName>
    </submittedName>
</protein>
<dbReference type="NCBIfam" id="NF009386">
    <property type="entry name" value="PRK12745.1"/>
    <property type="match status" value="1"/>
</dbReference>
<reference evidence="4" key="1">
    <citation type="submission" date="2016-11" db="EMBL/GenBank/DDBJ databases">
        <authorList>
            <person name="Varghese N."/>
            <person name="Submissions S."/>
        </authorList>
    </citation>
    <scope>NUCLEOTIDE SEQUENCE [LARGE SCALE GENOMIC DNA]</scope>
    <source>
        <strain evidence="4">DSM 19858</strain>
    </source>
</reference>
<dbReference type="STRING" id="192903.SAMN04488513_11622"/>
<dbReference type="GO" id="GO:0016616">
    <property type="term" value="F:oxidoreductase activity, acting on the CH-OH group of donors, NAD or NADP as acceptor"/>
    <property type="evidence" value="ECO:0007669"/>
    <property type="project" value="TreeGrafter"/>
</dbReference>
<dbReference type="PANTHER" id="PTHR42760:SF133">
    <property type="entry name" value="3-OXOACYL-[ACYL-CARRIER-PROTEIN] REDUCTASE"/>
    <property type="match status" value="1"/>
</dbReference>
<dbReference type="Proteomes" id="UP000184543">
    <property type="component" value="Unassembled WGS sequence"/>
</dbReference>
<dbReference type="Gene3D" id="3.40.50.720">
    <property type="entry name" value="NAD(P)-binding Rossmann-like Domain"/>
    <property type="match status" value="1"/>
</dbReference>
<dbReference type="PRINTS" id="PR00081">
    <property type="entry name" value="GDHRDH"/>
</dbReference>
<evidence type="ECO:0000313" key="4">
    <source>
        <dbReference type="Proteomes" id="UP000184543"/>
    </source>
</evidence>
<dbReference type="InterPro" id="IPR020904">
    <property type="entry name" value="Sc_DH/Rdtase_CS"/>
</dbReference>
<dbReference type="EMBL" id="FQYU01000016">
    <property type="protein sequence ID" value="SHK00531.1"/>
    <property type="molecule type" value="Genomic_DNA"/>
</dbReference>
<keyword evidence="2" id="KW-0560">Oxidoreductase</keyword>
<accession>A0A1M6NY11</accession>
<dbReference type="Pfam" id="PF13561">
    <property type="entry name" value="adh_short_C2"/>
    <property type="match status" value="1"/>
</dbReference>